<accession>A0ABW0P8K3</accession>
<reference evidence="3" key="1">
    <citation type="journal article" date="2019" name="Int. J. Syst. Evol. Microbiol.">
        <title>The Global Catalogue of Microorganisms (GCM) 10K type strain sequencing project: providing services to taxonomists for standard genome sequencing and annotation.</title>
        <authorList>
            <consortium name="The Broad Institute Genomics Platform"/>
            <consortium name="The Broad Institute Genome Sequencing Center for Infectious Disease"/>
            <person name="Wu L."/>
            <person name="Ma J."/>
        </authorList>
    </citation>
    <scope>NUCLEOTIDE SEQUENCE [LARGE SCALE GENOMIC DNA]</scope>
    <source>
        <strain evidence="3">CCUG 43117</strain>
    </source>
</reference>
<gene>
    <name evidence="2" type="ORF">ACFPN9_26560</name>
</gene>
<protein>
    <submittedName>
        <fullName evidence="2">Uncharacterized protein</fullName>
    </submittedName>
</protein>
<organism evidence="2 3">
    <name type="scientific">Bosea massiliensis</name>
    <dbReference type="NCBI Taxonomy" id="151419"/>
    <lineage>
        <taxon>Bacteria</taxon>
        <taxon>Pseudomonadati</taxon>
        <taxon>Pseudomonadota</taxon>
        <taxon>Alphaproteobacteria</taxon>
        <taxon>Hyphomicrobiales</taxon>
        <taxon>Boseaceae</taxon>
        <taxon>Bosea</taxon>
    </lineage>
</organism>
<evidence type="ECO:0000313" key="2">
    <source>
        <dbReference type="EMBL" id="MFC5508800.1"/>
    </source>
</evidence>
<dbReference type="RefSeq" id="WP_066721809.1">
    <property type="nucleotide sequence ID" value="NZ_JBHSLU010000123.1"/>
</dbReference>
<keyword evidence="1" id="KW-0812">Transmembrane</keyword>
<evidence type="ECO:0000313" key="3">
    <source>
        <dbReference type="Proteomes" id="UP001596060"/>
    </source>
</evidence>
<dbReference type="Proteomes" id="UP001596060">
    <property type="component" value="Unassembled WGS sequence"/>
</dbReference>
<keyword evidence="3" id="KW-1185">Reference proteome</keyword>
<keyword evidence="1" id="KW-0472">Membrane</keyword>
<proteinExistence type="predicted"/>
<comment type="caution">
    <text evidence="2">The sequence shown here is derived from an EMBL/GenBank/DDBJ whole genome shotgun (WGS) entry which is preliminary data.</text>
</comment>
<keyword evidence="1" id="KW-1133">Transmembrane helix</keyword>
<sequence length="69" mass="7597">MTISFPTSHTRRQQRIRAVYGALATPRRPASPQRAGIARRFLLAEWTALAFFALMAGGIIALRAWAAVS</sequence>
<dbReference type="EMBL" id="JBHSLU010000123">
    <property type="protein sequence ID" value="MFC5508800.1"/>
    <property type="molecule type" value="Genomic_DNA"/>
</dbReference>
<name>A0ABW0P8K3_9HYPH</name>
<feature type="transmembrane region" description="Helical" evidence="1">
    <location>
        <begin position="41"/>
        <end position="66"/>
    </location>
</feature>
<evidence type="ECO:0000256" key="1">
    <source>
        <dbReference type="SAM" id="Phobius"/>
    </source>
</evidence>